<feature type="compositionally biased region" description="Basic and acidic residues" evidence="1">
    <location>
        <begin position="7"/>
        <end position="19"/>
    </location>
</feature>
<dbReference type="EMBL" id="JAACJL010000004">
    <property type="protein sequence ID" value="KAF4621739.1"/>
    <property type="molecule type" value="Genomic_DNA"/>
</dbReference>
<reference evidence="2 3" key="1">
    <citation type="submission" date="2019-12" db="EMBL/GenBank/DDBJ databases">
        <authorList>
            <person name="Floudas D."/>
            <person name="Bentzer J."/>
            <person name="Ahren D."/>
            <person name="Johansson T."/>
            <person name="Persson P."/>
            <person name="Tunlid A."/>
        </authorList>
    </citation>
    <scope>NUCLEOTIDE SEQUENCE [LARGE SCALE GENOMIC DNA]</scope>
    <source>
        <strain evidence="2 3">CBS 102.39</strain>
    </source>
</reference>
<keyword evidence="3" id="KW-1185">Reference proteome</keyword>
<accession>A0A8H4R1N6</accession>
<gene>
    <name evidence="2" type="ORF">D9613_012159</name>
</gene>
<evidence type="ECO:0000313" key="3">
    <source>
        <dbReference type="Proteomes" id="UP000521872"/>
    </source>
</evidence>
<feature type="region of interest" description="Disordered" evidence="1">
    <location>
        <begin position="1"/>
        <end position="35"/>
    </location>
</feature>
<proteinExistence type="predicted"/>
<comment type="caution">
    <text evidence="2">The sequence shown here is derived from an EMBL/GenBank/DDBJ whole genome shotgun (WGS) entry which is preliminary data.</text>
</comment>
<organism evidence="2 3">
    <name type="scientific">Agrocybe pediades</name>
    <dbReference type="NCBI Taxonomy" id="84607"/>
    <lineage>
        <taxon>Eukaryota</taxon>
        <taxon>Fungi</taxon>
        <taxon>Dikarya</taxon>
        <taxon>Basidiomycota</taxon>
        <taxon>Agaricomycotina</taxon>
        <taxon>Agaricomycetes</taxon>
        <taxon>Agaricomycetidae</taxon>
        <taxon>Agaricales</taxon>
        <taxon>Agaricineae</taxon>
        <taxon>Strophariaceae</taxon>
        <taxon>Agrocybe</taxon>
    </lineage>
</organism>
<evidence type="ECO:0000256" key="1">
    <source>
        <dbReference type="SAM" id="MobiDB-lite"/>
    </source>
</evidence>
<dbReference type="AlphaFoldDB" id="A0A8H4R1N6"/>
<sequence>MLPEDSSAQRKKQEEDAKKNLIQTPSPIPQSRYARGGSRASAALQLSLNCNQVVHFIVVEIHDLHANRWSIQPNQPIACAEHLAFKKMIEVAARATKGVKIPGRKKTKDAIMEEFGSADDGFIRAAQQ</sequence>
<protein>
    <submittedName>
        <fullName evidence="2">Uncharacterized protein</fullName>
    </submittedName>
</protein>
<dbReference type="Proteomes" id="UP000521872">
    <property type="component" value="Unassembled WGS sequence"/>
</dbReference>
<name>A0A8H4R1N6_9AGAR</name>
<evidence type="ECO:0000313" key="2">
    <source>
        <dbReference type="EMBL" id="KAF4621739.1"/>
    </source>
</evidence>